<evidence type="ECO:0000256" key="1">
    <source>
        <dbReference type="SAM" id="MobiDB-lite"/>
    </source>
</evidence>
<evidence type="ECO:0000313" key="2">
    <source>
        <dbReference type="EMBL" id="KAF2106613.1"/>
    </source>
</evidence>
<dbReference type="Proteomes" id="UP000799770">
    <property type="component" value="Unassembled WGS sequence"/>
</dbReference>
<dbReference type="AlphaFoldDB" id="A0A6A5YI16"/>
<accession>A0A6A5YI16</accession>
<keyword evidence="3" id="KW-1185">Reference proteome</keyword>
<proteinExistence type="predicted"/>
<protein>
    <submittedName>
        <fullName evidence="2">Uncharacterized protein</fullName>
    </submittedName>
</protein>
<evidence type="ECO:0000313" key="3">
    <source>
        <dbReference type="Proteomes" id="UP000799770"/>
    </source>
</evidence>
<name>A0A6A5YI16_9PLEO</name>
<organism evidence="2 3">
    <name type="scientific">Lophiotrema nucula</name>
    <dbReference type="NCBI Taxonomy" id="690887"/>
    <lineage>
        <taxon>Eukaryota</taxon>
        <taxon>Fungi</taxon>
        <taxon>Dikarya</taxon>
        <taxon>Ascomycota</taxon>
        <taxon>Pezizomycotina</taxon>
        <taxon>Dothideomycetes</taxon>
        <taxon>Pleosporomycetidae</taxon>
        <taxon>Pleosporales</taxon>
        <taxon>Lophiotremataceae</taxon>
        <taxon>Lophiotrema</taxon>
    </lineage>
</organism>
<gene>
    <name evidence="2" type="ORF">BDV96DRAFT_654613</name>
</gene>
<sequence>MSDTGPENPHPNPTSRPSKACLALSILIDNIARKHSENKSSSYRIQYPHATDSERSQHIAAIGANIKLMRRLISKFEKTYGNSLGDSVRPEIDKFHEWVKEDEELLKDMEQFVAKREKGGEADGEEGKQKAAEMKEGEKASE</sequence>
<feature type="region of interest" description="Disordered" evidence="1">
    <location>
        <begin position="116"/>
        <end position="142"/>
    </location>
</feature>
<dbReference type="EMBL" id="ML977361">
    <property type="protein sequence ID" value="KAF2106613.1"/>
    <property type="molecule type" value="Genomic_DNA"/>
</dbReference>
<reference evidence="2" key="1">
    <citation type="journal article" date="2020" name="Stud. Mycol.">
        <title>101 Dothideomycetes genomes: a test case for predicting lifestyles and emergence of pathogens.</title>
        <authorList>
            <person name="Haridas S."/>
            <person name="Albert R."/>
            <person name="Binder M."/>
            <person name="Bloem J."/>
            <person name="Labutti K."/>
            <person name="Salamov A."/>
            <person name="Andreopoulos B."/>
            <person name="Baker S."/>
            <person name="Barry K."/>
            <person name="Bills G."/>
            <person name="Bluhm B."/>
            <person name="Cannon C."/>
            <person name="Castanera R."/>
            <person name="Culley D."/>
            <person name="Daum C."/>
            <person name="Ezra D."/>
            <person name="Gonzalez J."/>
            <person name="Henrissat B."/>
            <person name="Kuo A."/>
            <person name="Liang C."/>
            <person name="Lipzen A."/>
            <person name="Lutzoni F."/>
            <person name="Magnuson J."/>
            <person name="Mondo S."/>
            <person name="Nolan M."/>
            <person name="Ohm R."/>
            <person name="Pangilinan J."/>
            <person name="Park H.-J."/>
            <person name="Ramirez L."/>
            <person name="Alfaro M."/>
            <person name="Sun H."/>
            <person name="Tritt A."/>
            <person name="Yoshinaga Y."/>
            <person name="Zwiers L.-H."/>
            <person name="Turgeon B."/>
            <person name="Goodwin S."/>
            <person name="Spatafora J."/>
            <person name="Crous P."/>
            <person name="Grigoriev I."/>
        </authorList>
    </citation>
    <scope>NUCLEOTIDE SEQUENCE</scope>
    <source>
        <strain evidence="2">CBS 627.86</strain>
    </source>
</reference>